<proteinExistence type="inferred from homology"/>
<dbReference type="PANTHER" id="PTHR48042:SF11">
    <property type="entry name" value="ABC TRANSPORTER G FAMILY MEMBER 11"/>
    <property type="match status" value="1"/>
</dbReference>
<organism evidence="4 5">
    <name type="scientific">Achlya hypogyna</name>
    <name type="common">Oomycete</name>
    <name type="synonym">Protoachlya hypogyna</name>
    <dbReference type="NCBI Taxonomy" id="1202772"/>
    <lineage>
        <taxon>Eukaryota</taxon>
        <taxon>Sar</taxon>
        <taxon>Stramenopiles</taxon>
        <taxon>Oomycota</taxon>
        <taxon>Saprolegniomycetes</taxon>
        <taxon>Saprolegniales</taxon>
        <taxon>Achlyaceae</taxon>
        <taxon>Achlya</taxon>
    </lineage>
</organism>
<evidence type="ECO:0000259" key="3">
    <source>
        <dbReference type="Pfam" id="PF00005"/>
    </source>
</evidence>
<feature type="non-terminal residue" evidence="4">
    <location>
        <position position="170"/>
    </location>
</feature>
<dbReference type="STRING" id="1202772.A0A1V9YU78"/>
<accession>A0A1V9YU78</accession>
<dbReference type="GO" id="GO:0016887">
    <property type="term" value="F:ATP hydrolysis activity"/>
    <property type="evidence" value="ECO:0007669"/>
    <property type="project" value="InterPro"/>
</dbReference>
<dbReference type="PANTHER" id="PTHR48042">
    <property type="entry name" value="ABC TRANSPORTER G FAMILY MEMBER 11"/>
    <property type="match status" value="1"/>
</dbReference>
<dbReference type="InterPro" id="IPR003439">
    <property type="entry name" value="ABC_transporter-like_ATP-bd"/>
</dbReference>
<evidence type="ECO:0000256" key="2">
    <source>
        <dbReference type="ARBA" id="ARBA00022448"/>
    </source>
</evidence>
<keyword evidence="4" id="KW-0547">Nucleotide-binding</keyword>
<evidence type="ECO:0000313" key="5">
    <source>
        <dbReference type="Proteomes" id="UP000243579"/>
    </source>
</evidence>
<evidence type="ECO:0000256" key="1">
    <source>
        <dbReference type="ARBA" id="ARBA00005814"/>
    </source>
</evidence>
<dbReference type="Pfam" id="PF00005">
    <property type="entry name" value="ABC_tran"/>
    <property type="match status" value="1"/>
</dbReference>
<dbReference type="GO" id="GO:0005524">
    <property type="term" value="F:ATP binding"/>
    <property type="evidence" value="ECO:0007669"/>
    <property type="project" value="UniProtKB-KW"/>
</dbReference>
<dbReference type="OrthoDB" id="77049at2759"/>
<dbReference type="EMBL" id="JNBR01000872">
    <property type="protein sequence ID" value="OQR89258.1"/>
    <property type="molecule type" value="Genomic_DNA"/>
</dbReference>
<dbReference type="Gene3D" id="3.40.50.300">
    <property type="entry name" value="P-loop containing nucleotide triphosphate hydrolases"/>
    <property type="match status" value="1"/>
</dbReference>
<comment type="similarity">
    <text evidence="1">Belongs to the ABC transporter superfamily. ABCG family. Eye pigment precursor importer (TC 3.A.1.204) subfamily.</text>
</comment>
<dbReference type="SUPFAM" id="SSF52540">
    <property type="entry name" value="P-loop containing nucleoside triphosphate hydrolases"/>
    <property type="match status" value="1"/>
</dbReference>
<reference evidence="4 5" key="1">
    <citation type="journal article" date="2014" name="Genome Biol. Evol.">
        <title>The secreted proteins of Achlya hypogyna and Thraustotheca clavata identify the ancestral oomycete secretome and reveal gene acquisitions by horizontal gene transfer.</title>
        <authorList>
            <person name="Misner I."/>
            <person name="Blouin N."/>
            <person name="Leonard G."/>
            <person name="Richards T.A."/>
            <person name="Lane C.E."/>
        </authorList>
    </citation>
    <scope>NUCLEOTIDE SEQUENCE [LARGE SCALE GENOMIC DNA]</scope>
    <source>
        <strain evidence="4 5">ATCC 48635</strain>
    </source>
</reference>
<sequence length="170" mass="18205">MTLSWQNLRYTVQPTSWGRPRGPAKAILKGIHGHVAPGQLTAIMGPSGSGKATLLDILSDRISSGVVEGSNEVNGRPRQSAAFRKIATYLLGSFTVLETLRFAAKLSLPDASRVREERVQAAIADMGLTSCAHTRVGDLFFKGISGGQKRRLSIAIALLTNPSILLLDKP</sequence>
<dbReference type="InterPro" id="IPR027417">
    <property type="entry name" value="P-loop_NTPase"/>
</dbReference>
<keyword evidence="4" id="KW-0067">ATP-binding</keyword>
<comment type="caution">
    <text evidence="4">The sequence shown here is derived from an EMBL/GenBank/DDBJ whole genome shotgun (WGS) entry which is preliminary data.</text>
</comment>
<dbReference type="AlphaFoldDB" id="A0A1V9YU78"/>
<name>A0A1V9YU78_ACHHY</name>
<keyword evidence="2" id="KW-0813">Transport</keyword>
<gene>
    <name evidence="4" type="ORF">ACHHYP_06390</name>
</gene>
<keyword evidence="5" id="KW-1185">Reference proteome</keyword>
<feature type="domain" description="ABC transporter" evidence="3">
    <location>
        <begin position="28"/>
        <end position="170"/>
    </location>
</feature>
<dbReference type="InterPro" id="IPR052215">
    <property type="entry name" value="Plant_ABCG"/>
</dbReference>
<dbReference type="Proteomes" id="UP000243579">
    <property type="component" value="Unassembled WGS sequence"/>
</dbReference>
<protein>
    <submittedName>
        <fullName evidence="4">ATP-binding Cassette (ABC) Superfamily</fullName>
    </submittedName>
</protein>
<evidence type="ECO:0000313" key="4">
    <source>
        <dbReference type="EMBL" id="OQR89258.1"/>
    </source>
</evidence>